<keyword evidence="4" id="KW-0804">Transcription</keyword>
<sequence length="320" mass="36344">MRKSLMRMTLRQLQIFNEVCDLRSYSRAAEEMSLTQPAVSLQIRQLEELVGQPLFEYVGKKLYLTEAAEALQRASRDIFGRLENFDMQLSDMQGSLQGQLKLAVESSAKYFVPHLFAAFKRQHPEVNLSLTVCNRAQAIRRLSDNRDDLIIMSMVPQDMGLEFMPFLNNPIVAVAPPDHPLCKLDRLRLQDLEPHTLLMREQGSGTRMACEEYFKEKRVHFTQTLEVANADAQRESVIAGLGLALLTRHALNMELATGVLKELPVEELPLYRSWCIVQAKTKRLSPVALAFQAFIRTERVQITALAERFSGRLPTLPASS</sequence>
<dbReference type="InterPro" id="IPR000847">
    <property type="entry name" value="LysR_HTH_N"/>
</dbReference>
<dbReference type="PANTHER" id="PTHR30126:SF5">
    <property type="entry name" value="HTH-TYPE TRANSCRIPTIONAL ACTIVATOR CMPR"/>
    <property type="match status" value="1"/>
</dbReference>
<evidence type="ECO:0000313" key="6">
    <source>
        <dbReference type="EMBL" id="QKZ07515.1"/>
    </source>
</evidence>
<dbReference type="PROSITE" id="PS50931">
    <property type="entry name" value="HTH_LYSR"/>
    <property type="match status" value="1"/>
</dbReference>
<evidence type="ECO:0000256" key="3">
    <source>
        <dbReference type="ARBA" id="ARBA00023125"/>
    </source>
</evidence>
<dbReference type="Gene3D" id="3.40.190.290">
    <property type="match status" value="1"/>
</dbReference>
<dbReference type="SUPFAM" id="SSF46785">
    <property type="entry name" value="Winged helix' DNA-binding domain"/>
    <property type="match status" value="1"/>
</dbReference>
<dbReference type="GO" id="GO:0003700">
    <property type="term" value="F:DNA-binding transcription factor activity"/>
    <property type="evidence" value="ECO:0007669"/>
    <property type="project" value="InterPro"/>
</dbReference>
<dbReference type="GO" id="GO:0000976">
    <property type="term" value="F:transcription cis-regulatory region binding"/>
    <property type="evidence" value="ECO:0007669"/>
    <property type="project" value="TreeGrafter"/>
</dbReference>
<keyword evidence="7" id="KW-1185">Reference proteome</keyword>
<dbReference type="Pfam" id="PF03466">
    <property type="entry name" value="LysR_substrate"/>
    <property type="match status" value="1"/>
</dbReference>
<dbReference type="AlphaFoldDB" id="A0A7D5DCH0"/>
<evidence type="ECO:0000256" key="2">
    <source>
        <dbReference type="ARBA" id="ARBA00023015"/>
    </source>
</evidence>
<keyword evidence="3" id="KW-0238">DNA-binding</keyword>
<dbReference type="Proteomes" id="UP000509568">
    <property type="component" value="Chromosome"/>
</dbReference>
<dbReference type="RefSeq" id="WP_176572292.1">
    <property type="nucleotide sequence ID" value="NZ_CP056030.1"/>
</dbReference>
<dbReference type="InterPro" id="IPR036390">
    <property type="entry name" value="WH_DNA-bd_sf"/>
</dbReference>
<proteinExistence type="inferred from homology"/>
<feature type="domain" description="HTH lysR-type" evidence="5">
    <location>
        <begin position="8"/>
        <end position="65"/>
    </location>
</feature>
<dbReference type="KEGG" id="pez:HWQ56_28510"/>
<comment type="similarity">
    <text evidence="1">Belongs to the LysR transcriptional regulatory family.</text>
</comment>
<gene>
    <name evidence="6" type="ORF">HWQ56_28510</name>
</gene>
<dbReference type="EMBL" id="CP056030">
    <property type="protein sequence ID" value="QKZ07515.1"/>
    <property type="molecule type" value="Genomic_DNA"/>
</dbReference>
<dbReference type="PANTHER" id="PTHR30126">
    <property type="entry name" value="HTH-TYPE TRANSCRIPTIONAL REGULATOR"/>
    <property type="match status" value="1"/>
</dbReference>
<dbReference type="SUPFAM" id="SSF53850">
    <property type="entry name" value="Periplasmic binding protein-like II"/>
    <property type="match status" value="1"/>
</dbReference>
<dbReference type="Pfam" id="PF00126">
    <property type="entry name" value="HTH_1"/>
    <property type="match status" value="1"/>
</dbReference>
<keyword evidence="2" id="KW-0805">Transcription regulation</keyword>
<name>A0A7D5DCH0_9PSED</name>
<dbReference type="PRINTS" id="PR00039">
    <property type="entry name" value="HTHLYSR"/>
</dbReference>
<organism evidence="6 7">
    <name type="scientific">Pseudomonas eucalypticola</name>
    <dbReference type="NCBI Taxonomy" id="2599595"/>
    <lineage>
        <taxon>Bacteria</taxon>
        <taxon>Pseudomonadati</taxon>
        <taxon>Pseudomonadota</taxon>
        <taxon>Gammaproteobacteria</taxon>
        <taxon>Pseudomonadales</taxon>
        <taxon>Pseudomonadaceae</taxon>
        <taxon>Pseudomonas</taxon>
    </lineage>
</organism>
<evidence type="ECO:0000259" key="5">
    <source>
        <dbReference type="PROSITE" id="PS50931"/>
    </source>
</evidence>
<reference evidence="6 7" key="1">
    <citation type="submission" date="2020-06" db="EMBL/GenBank/DDBJ databases">
        <title>Pseudomonas eucalypticola sp. nov., an endophyte of Eucalyptus dunnii leaves with biocontrol ability of eucalyptus leaf blight.</title>
        <authorList>
            <person name="Liu Y."/>
            <person name="Song Z."/>
            <person name="Zeng H."/>
            <person name="Lu M."/>
            <person name="Wang X."/>
            <person name="Lian X."/>
            <person name="Zhang Q."/>
        </authorList>
    </citation>
    <scope>NUCLEOTIDE SEQUENCE [LARGE SCALE GENOMIC DNA]</scope>
    <source>
        <strain evidence="6 7">NP-1</strain>
    </source>
</reference>
<accession>A0A7D5DCH0</accession>
<evidence type="ECO:0000256" key="1">
    <source>
        <dbReference type="ARBA" id="ARBA00009437"/>
    </source>
</evidence>
<dbReference type="Gene3D" id="1.10.10.10">
    <property type="entry name" value="Winged helix-like DNA-binding domain superfamily/Winged helix DNA-binding domain"/>
    <property type="match status" value="1"/>
</dbReference>
<dbReference type="CDD" id="cd08419">
    <property type="entry name" value="PBP2_CbbR_RubisCO_like"/>
    <property type="match status" value="1"/>
</dbReference>
<dbReference type="InterPro" id="IPR036388">
    <property type="entry name" value="WH-like_DNA-bd_sf"/>
</dbReference>
<dbReference type="InterPro" id="IPR005119">
    <property type="entry name" value="LysR_subst-bd"/>
</dbReference>
<protein>
    <submittedName>
        <fullName evidence="6">LysR family transcriptional regulator</fullName>
    </submittedName>
</protein>
<evidence type="ECO:0000256" key="4">
    <source>
        <dbReference type="ARBA" id="ARBA00023163"/>
    </source>
</evidence>
<evidence type="ECO:0000313" key="7">
    <source>
        <dbReference type="Proteomes" id="UP000509568"/>
    </source>
</evidence>